<dbReference type="InterPro" id="IPR036236">
    <property type="entry name" value="Znf_C2H2_sf"/>
</dbReference>
<keyword evidence="5" id="KW-1185">Reference proteome</keyword>
<dbReference type="Pfam" id="PF24537">
    <property type="entry name" value="zf-C2H2_fungi"/>
    <property type="match status" value="1"/>
</dbReference>
<comment type="caution">
    <text evidence="4">The sequence shown here is derived from an EMBL/GenBank/DDBJ whole genome shotgun (WGS) entry which is preliminary data.</text>
</comment>
<dbReference type="PANTHER" id="PTHR35392">
    <property type="entry name" value="ZN(II)2CYS6 TRANSCRIPTION FACTOR (EUROFUNG)-RELATED-RELATED"/>
    <property type="match status" value="1"/>
</dbReference>
<gene>
    <name evidence="4" type="ORF">B0H63DRAFT_497059</name>
</gene>
<dbReference type="Proteomes" id="UP001285441">
    <property type="component" value="Unassembled WGS sequence"/>
</dbReference>
<feature type="domain" description="C2H2-type" evidence="3">
    <location>
        <begin position="831"/>
        <end position="854"/>
    </location>
</feature>
<dbReference type="InterPro" id="IPR013087">
    <property type="entry name" value="Znf_C2H2_type"/>
</dbReference>
<organism evidence="4 5">
    <name type="scientific">Podospora didyma</name>
    <dbReference type="NCBI Taxonomy" id="330526"/>
    <lineage>
        <taxon>Eukaryota</taxon>
        <taxon>Fungi</taxon>
        <taxon>Dikarya</taxon>
        <taxon>Ascomycota</taxon>
        <taxon>Pezizomycotina</taxon>
        <taxon>Sordariomycetes</taxon>
        <taxon>Sordariomycetidae</taxon>
        <taxon>Sordariales</taxon>
        <taxon>Podosporaceae</taxon>
        <taxon>Podospora</taxon>
    </lineage>
</organism>
<evidence type="ECO:0000256" key="1">
    <source>
        <dbReference type="PROSITE-ProRule" id="PRU00042"/>
    </source>
</evidence>
<dbReference type="SUPFAM" id="SSF57667">
    <property type="entry name" value="beta-beta-alpha zinc fingers"/>
    <property type="match status" value="1"/>
</dbReference>
<dbReference type="PROSITE" id="PS00028">
    <property type="entry name" value="ZINC_FINGER_C2H2_1"/>
    <property type="match status" value="1"/>
</dbReference>
<accession>A0AAE0KAI8</accession>
<keyword evidence="1" id="KW-0479">Metal-binding</keyword>
<dbReference type="InterPro" id="IPR052973">
    <property type="entry name" value="Fungal_sec-metab_reg_TF"/>
</dbReference>
<evidence type="ECO:0000313" key="4">
    <source>
        <dbReference type="EMBL" id="KAK3372670.1"/>
    </source>
</evidence>
<dbReference type="EMBL" id="JAULSW010000008">
    <property type="protein sequence ID" value="KAK3372670.1"/>
    <property type="molecule type" value="Genomic_DNA"/>
</dbReference>
<keyword evidence="1" id="KW-0862">Zinc</keyword>
<dbReference type="GO" id="GO:0008270">
    <property type="term" value="F:zinc ion binding"/>
    <property type="evidence" value="ECO:0007669"/>
    <property type="project" value="UniProtKB-KW"/>
</dbReference>
<dbReference type="PROSITE" id="PS50157">
    <property type="entry name" value="ZINC_FINGER_C2H2_2"/>
    <property type="match status" value="1"/>
</dbReference>
<evidence type="ECO:0000313" key="5">
    <source>
        <dbReference type="Proteomes" id="UP001285441"/>
    </source>
</evidence>
<sequence>MDLDIDLDCLAWAAEDFDYAFDEIHSQLGAKDCTSTATGFPLDLLFAEDEGTSCDMFGDASMSDAVGDTQTMSNSHGPQLQSPADYVLPPAVKPVASDYQSLHSDTDAETSASQPLRRQLSLLAKGSCGDVLLFRNCEPSKAVVLHSLAMEFGLGYAHDVWNQGVSISRITTESGSSFIEAAHTQAVSHSFTNHGAAPPSPSVAIHGFGIMTQYSRQTFDDDASLLTATPSIGENNQLTRQPSRSRRLGESISKHWNASIAKGGRRGPLSETSRLAMKALEEAGGACWRCKVLRRKCDPGTPCRCCLQSVPIPHLGEDAPLWPLIGCRRGPLRESIPMQVFCPESQGQSRPETSGSDQTLQPRRSLDIAGRCLLSAESQRLADMKASLECASYKLSIDDPALRDSFISFIEAGRYRNQDSLHRAFPHQGTAVTYADLIPTIAWELAENNILLPLLEIRSWDAFMEMLETASIYESEIGQTSLVMISLICLRHCFEALRLHSADLLNPRAHVSCRAGQCQVHYIRDLSLSVTAYIDELSSVIFNKDNMRDRRWWLSTFYSLCIQSHVRHAVIAIEKQLCFQSADEDLISTQYLHLAAMLFTAASAKYDPLLGGRHQYTVTENENSVTRETTVPELHHSSARKVCEVDSWPECGIKSSYEFLRRALQIGSLDFASGQMDHPMSDLQSPSETPETSDPSRRHQQRDSIFSITSLTSMAISNPSSVSLTRTLDTDVTSIFDSIYEQPLSPVKASFGDDSASLSTARVHVEGTTANPPPVSQTDKSGQATLVAPNSEASQASVGEAGSFICNCCPRGPRRFATSEELATHEAEKPHPCSQCKKRFKSPTEAERHINAVHLKLDFWSCQALANPLDAFHSETYNGEMYDICGLCGGGFAQGADRDIPELISHLESVHKHGECDRDKKFFRVDNYRSHLRIAHVSKPGKWLKVLEKTCRMTRAPE</sequence>
<reference evidence="4" key="1">
    <citation type="journal article" date="2023" name="Mol. Phylogenet. Evol.">
        <title>Genome-scale phylogeny and comparative genomics of the fungal order Sordariales.</title>
        <authorList>
            <person name="Hensen N."/>
            <person name="Bonometti L."/>
            <person name="Westerberg I."/>
            <person name="Brannstrom I.O."/>
            <person name="Guillou S."/>
            <person name="Cros-Aarteil S."/>
            <person name="Calhoun S."/>
            <person name="Haridas S."/>
            <person name="Kuo A."/>
            <person name="Mondo S."/>
            <person name="Pangilinan J."/>
            <person name="Riley R."/>
            <person name="LaButti K."/>
            <person name="Andreopoulos B."/>
            <person name="Lipzen A."/>
            <person name="Chen C."/>
            <person name="Yan M."/>
            <person name="Daum C."/>
            <person name="Ng V."/>
            <person name="Clum A."/>
            <person name="Steindorff A."/>
            <person name="Ohm R.A."/>
            <person name="Martin F."/>
            <person name="Silar P."/>
            <person name="Natvig D.O."/>
            <person name="Lalanne C."/>
            <person name="Gautier V."/>
            <person name="Ament-Velasquez S.L."/>
            <person name="Kruys A."/>
            <person name="Hutchinson M.I."/>
            <person name="Powell A.J."/>
            <person name="Barry K."/>
            <person name="Miller A.N."/>
            <person name="Grigoriev I.V."/>
            <person name="Debuchy R."/>
            <person name="Gladieux P."/>
            <person name="Hiltunen Thoren M."/>
            <person name="Johannesson H."/>
        </authorList>
    </citation>
    <scope>NUCLEOTIDE SEQUENCE</scope>
    <source>
        <strain evidence="4">CBS 232.78</strain>
    </source>
</reference>
<evidence type="ECO:0000256" key="2">
    <source>
        <dbReference type="SAM" id="MobiDB-lite"/>
    </source>
</evidence>
<dbReference type="Gene3D" id="3.30.160.60">
    <property type="entry name" value="Classic Zinc Finger"/>
    <property type="match status" value="1"/>
</dbReference>
<name>A0AAE0KAI8_9PEZI</name>
<dbReference type="AlphaFoldDB" id="A0AAE0KAI8"/>
<dbReference type="InterPro" id="IPR057026">
    <property type="entry name" value="Znf-C2H2_ascomycetes"/>
</dbReference>
<feature type="region of interest" description="Disordered" evidence="2">
    <location>
        <begin position="675"/>
        <end position="701"/>
    </location>
</feature>
<protein>
    <recommendedName>
        <fullName evidence="3">C2H2-type domain-containing protein</fullName>
    </recommendedName>
</protein>
<reference evidence="4" key="2">
    <citation type="submission" date="2023-06" db="EMBL/GenBank/DDBJ databases">
        <authorList>
            <consortium name="Lawrence Berkeley National Laboratory"/>
            <person name="Haridas S."/>
            <person name="Hensen N."/>
            <person name="Bonometti L."/>
            <person name="Westerberg I."/>
            <person name="Brannstrom I.O."/>
            <person name="Guillou S."/>
            <person name="Cros-Aarteil S."/>
            <person name="Calhoun S."/>
            <person name="Kuo A."/>
            <person name="Mondo S."/>
            <person name="Pangilinan J."/>
            <person name="Riley R."/>
            <person name="LaButti K."/>
            <person name="Andreopoulos B."/>
            <person name="Lipzen A."/>
            <person name="Chen C."/>
            <person name="Yanf M."/>
            <person name="Daum C."/>
            <person name="Ng V."/>
            <person name="Clum A."/>
            <person name="Steindorff A."/>
            <person name="Ohm R."/>
            <person name="Martin F."/>
            <person name="Silar P."/>
            <person name="Natvig D."/>
            <person name="Lalanne C."/>
            <person name="Gautier V."/>
            <person name="Ament-velasquez S.L."/>
            <person name="Kruys A."/>
            <person name="Hutchinson M.I."/>
            <person name="Powell A.J."/>
            <person name="Barry K."/>
            <person name="Miller A.N."/>
            <person name="Grigoriev I.V."/>
            <person name="Debuchy R."/>
            <person name="Gladieux P."/>
            <person name="Thoren M.H."/>
            <person name="Johannesson H."/>
        </authorList>
    </citation>
    <scope>NUCLEOTIDE SEQUENCE</scope>
    <source>
        <strain evidence="4">CBS 232.78</strain>
    </source>
</reference>
<keyword evidence="1" id="KW-0863">Zinc-finger</keyword>
<dbReference type="SMART" id="SM00355">
    <property type="entry name" value="ZnF_C2H2"/>
    <property type="match status" value="2"/>
</dbReference>
<evidence type="ECO:0000259" key="3">
    <source>
        <dbReference type="PROSITE" id="PS50157"/>
    </source>
</evidence>
<proteinExistence type="predicted"/>